<dbReference type="STRING" id="10228.B3RV11"/>
<keyword evidence="16" id="KW-0539">Nucleus</keyword>
<dbReference type="Gene3D" id="1.10.4080.10">
    <property type="entry name" value="ADP-ribosylation/Crystallin J1"/>
    <property type="match status" value="1"/>
</dbReference>
<dbReference type="InterPro" id="IPR050792">
    <property type="entry name" value="ADP-ribosylglycohydrolase"/>
</dbReference>
<dbReference type="InterPro" id="IPR036705">
    <property type="entry name" value="Ribosyl_crysJ1_sf"/>
</dbReference>
<dbReference type="GO" id="GO:0005694">
    <property type="term" value="C:chromosome"/>
    <property type="evidence" value="ECO:0007669"/>
    <property type="project" value="UniProtKB-SubCell"/>
</dbReference>
<reference evidence="26 27" key="1">
    <citation type="journal article" date="2008" name="Nature">
        <title>The Trichoplax genome and the nature of placozoans.</title>
        <authorList>
            <person name="Srivastava M."/>
            <person name="Begovic E."/>
            <person name="Chapman J."/>
            <person name="Putnam N.H."/>
            <person name="Hellsten U."/>
            <person name="Kawashima T."/>
            <person name="Kuo A."/>
            <person name="Mitros T."/>
            <person name="Salamov A."/>
            <person name="Carpenter M.L."/>
            <person name="Signorovitch A.Y."/>
            <person name="Moreno M.A."/>
            <person name="Kamm K."/>
            <person name="Grimwood J."/>
            <person name="Schmutz J."/>
            <person name="Shapiro H."/>
            <person name="Grigoriev I.V."/>
            <person name="Buss L.W."/>
            <person name="Schierwater B."/>
            <person name="Dellaporta S.L."/>
            <person name="Rokhsar D.S."/>
        </authorList>
    </citation>
    <scope>NUCLEOTIDE SEQUENCE [LARGE SCALE GENOMIC DNA]</scope>
    <source>
        <strain evidence="26 27">Grell-BS-1999</strain>
    </source>
</reference>
<feature type="binding site" evidence="25">
    <location>
        <position position="63"/>
    </location>
    <ligand>
        <name>Mg(2+)</name>
        <dbReference type="ChEBI" id="CHEBI:18420"/>
        <label>1</label>
    </ligand>
</feature>
<evidence type="ECO:0000256" key="24">
    <source>
        <dbReference type="ARBA" id="ARBA00049015"/>
    </source>
</evidence>
<keyword evidence="14" id="KW-0496">Mitochondrion</keyword>
<dbReference type="FunFam" id="1.10.4080.10:FF:000001">
    <property type="entry name" value="ADP-ribose glycohydrolase ARH3"/>
    <property type="match status" value="1"/>
</dbReference>
<evidence type="ECO:0000256" key="12">
    <source>
        <dbReference type="ARBA" id="ARBA00022801"/>
    </source>
</evidence>
<feature type="binding site" evidence="25">
    <location>
        <position position="280"/>
    </location>
    <ligand>
        <name>Mg(2+)</name>
        <dbReference type="ChEBI" id="CHEBI:18420"/>
        <label>1</label>
    </ligand>
</feature>
<evidence type="ECO:0000256" key="3">
    <source>
        <dbReference type="ARBA" id="ARBA00004305"/>
    </source>
</evidence>
<dbReference type="PANTHER" id="PTHR16222">
    <property type="entry name" value="ADP-RIBOSYLGLYCOHYDROLASE"/>
    <property type="match status" value="1"/>
</dbReference>
<evidence type="ECO:0000256" key="9">
    <source>
        <dbReference type="ARBA" id="ARBA00022490"/>
    </source>
</evidence>
<dbReference type="GO" id="GO:0005739">
    <property type="term" value="C:mitochondrion"/>
    <property type="evidence" value="ECO:0000318"/>
    <property type="project" value="GO_Central"/>
</dbReference>
<gene>
    <name evidence="26" type="ORF">TRIADDRAFT_63844</name>
</gene>
<evidence type="ECO:0000256" key="23">
    <source>
        <dbReference type="ARBA" id="ARBA00043193"/>
    </source>
</evidence>
<keyword evidence="13 25" id="KW-0460">Magnesium</keyword>
<keyword evidence="27" id="KW-1185">Reference proteome</keyword>
<keyword evidence="11" id="KW-0227">DNA damage</keyword>
<dbReference type="SUPFAM" id="SSF101478">
    <property type="entry name" value="ADP-ribosylglycohydrolase"/>
    <property type="match status" value="1"/>
</dbReference>
<dbReference type="eggNOG" id="ENOG502QUER">
    <property type="taxonomic scope" value="Eukaryota"/>
</dbReference>
<evidence type="ECO:0000256" key="25">
    <source>
        <dbReference type="PIRSR" id="PIRSR605502-1"/>
    </source>
</evidence>
<evidence type="ECO:0000256" key="2">
    <source>
        <dbReference type="ARBA" id="ARBA00004286"/>
    </source>
</evidence>
<evidence type="ECO:0000313" key="27">
    <source>
        <dbReference type="Proteomes" id="UP000009022"/>
    </source>
</evidence>
<dbReference type="EMBL" id="DS985244">
    <property type="protein sequence ID" value="EDV25415.1"/>
    <property type="molecule type" value="Genomic_DNA"/>
</dbReference>
<sequence length="331" mass="36666">MANLDQAASDRLRNKFRGCLVGAVLGDCFGANFEDTALRFISLEKVRKFTRERYQKQEVLLYTNDTAMTRSLADSLLSNGGFNGTDMAKRFAEEYFNDQSRFYGGHVPDVFYKLQMSNYTDPEGPANQQFDGSGSYGNGSAMRVTPVALFTHNRSIKEAQTLATKTSRITHTHPDGINGAIMQMLAVRESLMLNADQDLDVFAFLDKMLIYMEDIEHTLPTNITAAMEGMDEVEKNSAFGNGIVAIEAVPAAVMAFLCIARKPNNTFMDVIEYALSLAGDTDTVGSMAGAIAGCFYGYNLLPKGWIEKCEGTTYAFDQADKLFDYVMQHDK</sequence>
<dbReference type="GO" id="GO:0140290">
    <property type="term" value="P:peptidyl-serine ADP-deribosylation"/>
    <property type="evidence" value="ECO:0007669"/>
    <property type="project" value="UniProtKB-ARBA"/>
</dbReference>
<evidence type="ECO:0000256" key="18">
    <source>
        <dbReference type="ARBA" id="ARBA00042398"/>
    </source>
</evidence>
<dbReference type="InterPro" id="IPR005502">
    <property type="entry name" value="Ribosyl_crysJ1"/>
</dbReference>
<keyword evidence="12" id="KW-0378">Hydrolase</keyword>
<dbReference type="EC" id="3.2.1.143" evidence="7"/>
<evidence type="ECO:0000256" key="6">
    <source>
        <dbReference type="ARBA" id="ARBA00011245"/>
    </source>
</evidence>
<evidence type="ECO:0000256" key="16">
    <source>
        <dbReference type="ARBA" id="ARBA00023242"/>
    </source>
</evidence>
<dbReference type="InParanoid" id="B3RV11"/>
<organism evidence="26 27">
    <name type="scientific">Trichoplax adhaerens</name>
    <name type="common">Trichoplax reptans</name>
    <dbReference type="NCBI Taxonomy" id="10228"/>
    <lineage>
        <taxon>Eukaryota</taxon>
        <taxon>Metazoa</taxon>
        <taxon>Placozoa</taxon>
        <taxon>Uniplacotomia</taxon>
        <taxon>Trichoplacea</taxon>
        <taxon>Trichoplacidae</taxon>
        <taxon>Trichoplax</taxon>
    </lineage>
</organism>
<dbReference type="GeneID" id="6752661"/>
<comment type="catalytic activity">
    <reaction evidence="24">
        <text>alpha-NAD(+) + H2O = ADP-D-ribose + nicotinamide + H(+)</text>
        <dbReference type="Rhea" id="RHEA:68792"/>
        <dbReference type="ChEBI" id="CHEBI:15377"/>
        <dbReference type="ChEBI" id="CHEBI:15378"/>
        <dbReference type="ChEBI" id="CHEBI:17154"/>
        <dbReference type="ChEBI" id="CHEBI:57967"/>
        <dbReference type="ChEBI" id="CHEBI:77017"/>
    </reaction>
</comment>
<evidence type="ECO:0000256" key="4">
    <source>
        <dbReference type="ARBA" id="ARBA00004496"/>
    </source>
</evidence>
<dbReference type="CTD" id="6752661"/>
<evidence type="ECO:0000256" key="19">
    <source>
        <dbReference type="ARBA" id="ARBA00042471"/>
    </source>
</evidence>
<evidence type="ECO:0000256" key="15">
    <source>
        <dbReference type="ARBA" id="ARBA00023204"/>
    </source>
</evidence>
<feature type="binding site" evidence="25">
    <location>
        <position position="65"/>
    </location>
    <ligand>
        <name>Mg(2+)</name>
        <dbReference type="ChEBI" id="CHEBI:18420"/>
        <label>1</label>
    </ligand>
</feature>
<keyword evidence="15" id="KW-0234">DNA repair</keyword>
<keyword evidence="8" id="KW-0158">Chromosome</keyword>
<evidence type="ECO:0000256" key="20">
    <source>
        <dbReference type="ARBA" id="ARBA00042722"/>
    </source>
</evidence>
<evidence type="ECO:0000256" key="11">
    <source>
        <dbReference type="ARBA" id="ARBA00022763"/>
    </source>
</evidence>
<protein>
    <recommendedName>
        <fullName evidence="17">ADP-ribosylhydrolase ARH3</fullName>
        <ecNumber evidence="7">3.2.1.143</ecNumber>
    </recommendedName>
    <alternativeName>
        <fullName evidence="18">ADP-ribose glycohydrolase ARH3</fullName>
    </alternativeName>
    <alternativeName>
        <fullName evidence="19">ADP-ribosylhydrolase 3</fullName>
    </alternativeName>
    <alternativeName>
        <fullName evidence="22">O-acetyl-ADP-ribose deacetylase ARH3</fullName>
    </alternativeName>
    <alternativeName>
        <fullName evidence="23">Poly(ADP-ribose) glycohydrolase ARH3</fullName>
    </alternativeName>
    <alternativeName>
        <fullName evidence="21">[Protein ADP-ribosylarginine] hydrolase-like protein 2</fullName>
    </alternativeName>
    <alternativeName>
        <fullName evidence="20">[Protein ADP-ribosylserine] hydrolase</fullName>
    </alternativeName>
</protein>
<evidence type="ECO:0000256" key="1">
    <source>
        <dbReference type="ARBA" id="ARBA00004123"/>
    </source>
</evidence>
<evidence type="ECO:0000256" key="21">
    <source>
        <dbReference type="ARBA" id="ARBA00042850"/>
    </source>
</evidence>
<keyword evidence="10 25" id="KW-0479">Metal-binding</keyword>
<evidence type="ECO:0000256" key="7">
    <source>
        <dbReference type="ARBA" id="ARBA00012255"/>
    </source>
</evidence>
<dbReference type="HOGENOM" id="CLU_024566_6_0_1"/>
<dbReference type="GO" id="GO:0004649">
    <property type="term" value="F:poly(ADP-ribose) glycohydrolase activity"/>
    <property type="evidence" value="ECO:0007669"/>
    <property type="project" value="UniProtKB-EC"/>
</dbReference>
<evidence type="ECO:0000256" key="17">
    <source>
        <dbReference type="ARBA" id="ARBA00041057"/>
    </source>
</evidence>
<dbReference type="FunCoup" id="B3RV11">
    <property type="interactions" value="1612"/>
</dbReference>
<evidence type="ECO:0000256" key="22">
    <source>
        <dbReference type="ARBA" id="ARBA00043187"/>
    </source>
</evidence>
<evidence type="ECO:0000256" key="5">
    <source>
        <dbReference type="ARBA" id="ARBA00010702"/>
    </source>
</evidence>
<dbReference type="RefSeq" id="XP_002111448.1">
    <property type="nucleotide sequence ID" value="XM_002111412.1"/>
</dbReference>
<name>B3RV11_TRIAD</name>
<dbReference type="GO" id="GO:0005759">
    <property type="term" value="C:mitochondrial matrix"/>
    <property type="evidence" value="ECO:0007669"/>
    <property type="project" value="UniProtKB-SubCell"/>
</dbReference>
<keyword evidence="9" id="KW-0963">Cytoplasm</keyword>
<dbReference type="GO" id="GO:0005634">
    <property type="term" value="C:nucleus"/>
    <property type="evidence" value="ECO:0000318"/>
    <property type="project" value="GO_Central"/>
</dbReference>
<dbReference type="PhylomeDB" id="B3RV11"/>
<dbReference type="OMA" id="YGPAVNR"/>
<comment type="similarity">
    <text evidence="5">Belongs to the ADP-ribosylglycohydrolase family.</text>
</comment>
<evidence type="ECO:0000256" key="14">
    <source>
        <dbReference type="ARBA" id="ARBA00023128"/>
    </source>
</evidence>
<dbReference type="KEGG" id="tad:TRIADDRAFT_63844"/>
<feature type="binding site" evidence="25">
    <location>
        <position position="282"/>
    </location>
    <ligand>
        <name>Mg(2+)</name>
        <dbReference type="ChEBI" id="CHEBI:18420"/>
        <label>1</label>
    </ligand>
</feature>
<dbReference type="Pfam" id="PF03747">
    <property type="entry name" value="ADP_ribosyl_GH"/>
    <property type="match status" value="1"/>
</dbReference>
<dbReference type="Proteomes" id="UP000009022">
    <property type="component" value="Unassembled WGS sequence"/>
</dbReference>
<proteinExistence type="inferred from homology"/>
<comment type="subcellular location">
    <subcellularLocation>
        <location evidence="2">Chromosome</location>
    </subcellularLocation>
    <subcellularLocation>
        <location evidence="4">Cytoplasm</location>
    </subcellularLocation>
    <subcellularLocation>
        <location evidence="3">Mitochondrion matrix</location>
    </subcellularLocation>
    <subcellularLocation>
        <location evidence="1">Nucleus</location>
    </subcellularLocation>
</comment>
<evidence type="ECO:0000256" key="13">
    <source>
        <dbReference type="ARBA" id="ARBA00022842"/>
    </source>
</evidence>
<evidence type="ECO:0000256" key="10">
    <source>
        <dbReference type="ARBA" id="ARBA00022723"/>
    </source>
</evidence>
<comment type="cofactor">
    <cofactor evidence="25">
        <name>Mg(2+)</name>
        <dbReference type="ChEBI" id="CHEBI:18420"/>
    </cofactor>
    <text evidence="25">Binds 2 magnesium ions per subunit.</text>
</comment>
<dbReference type="AlphaFoldDB" id="B3RV11"/>
<comment type="subunit">
    <text evidence="6">Monomer.</text>
</comment>
<evidence type="ECO:0000313" key="26">
    <source>
        <dbReference type="EMBL" id="EDV25415.1"/>
    </source>
</evidence>
<dbReference type="GO" id="GO:0006281">
    <property type="term" value="P:DNA repair"/>
    <property type="evidence" value="ECO:0007669"/>
    <property type="project" value="UniProtKB-KW"/>
</dbReference>
<feature type="binding site" evidence="25">
    <location>
        <position position="283"/>
    </location>
    <ligand>
        <name>Mg(2+)</name>
        <dbReference type="ChEBI" id="CHEBI:18420"/>
        <label>1</label>
    </ligand>
</feature>
<dbReference type="OrthoDB" id="410104at2759"/>
<accession>B3RV11</accession>
<dbReference type="PANTHER" id="PTHR16222:SF24">
    <property type="entry name" value="ADP-RIBOSYLHYDROLASE ARH3"/>
    <property type="match status" value="1"/>
</dbReference>
<evidence type="ECO:0000256" key="8">
    <source>
        <dbReference type="ARBA" id="ARBA00022454"/>
    </source>
</evidence>
<dbReference type="GO" id="GO:0046872">
    <property type="term" value="F:metal ion binding"/>
    <property type="evidence" value="ECO:0007669"/>
    <property type="project" value="UniProtKB-KW"/>
</dbReference>